<dbReference type="EMBL" id="AKWN02000194">
    <property type="protein sequence ID" value="EMP07792.1"/>
    <property type="molecule type" value="Genomic_DNA"/>
</dbReference>
<gene>
    <name evidence="2" type="ORF">LEP1GSC124_3136</name>
</gene>
<comment type="caution">
    <text evidence="2">The sequence shown here is derived from an EMBL/GenBank/DDBJ whole genome shotgun (WGS) entry which is preliminary data.</text>
</comment>
<evidence type="ECO:0000259" key="1">
    <source>
        <dbReference type="PROSITE" id="PS50042"/>
    </source>
</evidence>
<dbReference type="Gene3D" id="2.60.120.10">
    <property type="entry name" value="Jelly Rolls"/>
    <property type="match status" value="1"/>
</dbReference>
<dbReference type="Proteomes" id="UP000012117">
    <property type="component" value="Unassembled WGS sequence"/>
</dbReference>
<sequence>MDMMLESMFSKFGQTYEPNQIIFCENEPGNNFFLIQSGKVKIVKTVPNPTKKKTT</sequence>
<dbReference type="BioCyc" id="LINT1193029:G11R4-2249-MONOMER"/>
<dbReference type="InterPro" id="IPR018490">
    <property type="entry name" value="cNMP-bd_dom_sf"/>
</dbReference>
<proteinExistence type="predicted"/>
<dbReference type="Pfam" id="PF00027">
    <property type="entry name" value="cNMP_binding"/>
    <property type="match status" value="1"/>
</dbReference>
<dbReference type="SUPFAM" id="SSF51206">
    <property type="entry name" value="cAMP-binding domain-like"/>
    <property type="match status" value="1"/>
</dbReference>
<dbReference type="PROSITE" id="PS50042">
    <property type="entry name" value="CNMP_BINDING_3"/>
    <property type="match status" value="1"/>
</dbReference>
<reference evidence="2 3" key="1">
    <citation type="submission" date="2013-01" db="EMBL/GenBank/DDBJ databases">
        <authorList>
            <person name="Harkins D.M."/>
            <person name="Durkin A.S."/>
            <person name="Brinkac L.M."/>
            <person name="Haft D.H."/>
            <person name="Selengut J.D."/>
            <person name="Sanka R."/>
            <person name="DePew J."/>
            <person name="Purushe J."/>
            <person name="Picardeau M."/>
            <person name="Werts C."/>
            <person name="Goarant C."/>
            <person name="Vinetz J.M."/>
            <person name="Sutton G.G."/>
            <person name="Nierman W.C."/>
            <person name="Fouts D.E."/>
        </authorList>
    </citation>
    <scope>NUCLEOTIDE SEQUENCE [LARGE SCALE GENOMIC DNA]</scope>
    <source>
        <strain evidence="2 3">200701872</strain>
    </source>
</reference>
<dbReference type="AlphaFoldDB" id="M6ZU27"/>
<dbReference type="InterPro" id="IPR000595">
    <property type="entry name" value="cNMP-bd_dom"/>
</dbReference>
<feature type="domain" description="Cyclic nucleotide-binding" evidence="1">
    <location>
        <begin position="1"/>
        <end position="55"/>
    </location>
</feature>
<evidence type="ECO:0000313" key="2">
    <source>
        <dbReference type="EMBL" id="EMP07792.1"/>
    </source>
</evidence>
<dbReference type="InterPro" id="IPR014710">
    <property type="entry name" value="RmlC-like_jellyroll"/>
</dbReference>
<accession>M6ZU27</accession>
<dbReference type="CDD" id="cd00038">
    <property type="entry name" value="CAP_ED"/>
    <property type="match status" value="1"/>
</dbReference>
<organism evidence="2 3">
    <name type="scientific">Leptospira interrogans serovar Pyrogenes str. 200701872</name>
    <dbReference type="NCBI Taxonomy" id="1193029"/>
    <lineage>
        <taxon>Bacteria</taxon>
        <taxon>Pseudomonadati</taxon>
        <taxon>Spirochaetota</taxon>
        <taxon>Spirochaetia</taxon>
        <taxon>Leptospirales</taxon>
        <taxon>Leptospiraceae</taxon>
        <taxon>Leptospira</taxon>
    </lineage>
</organism>
<evidence type="ECO:0000313" key="3">
    <source>
        <dbReference type="Proteomes" id="UP000012117"/>
    </source>
</evidence>
<protein>
    <submittedName>
        <fullName evidence="2">Cyclic nucleotide-binding domain protein</fullName>
    </submittedName>
</protein>
<name>M6ZU27_LEPIR</name>